<dbReference type="NCBIfam" id="TIGR03919">
    <property type="entry name" value="T7SS_EccB"/>
    <property type="match status" value="1"/>
</dbReference>
<dbReference type="InterPro" id="IPR042485">
    <property type="entry name" value="T7SS_EccB_R3"/>
</dbReference>
<keyword evidence="5" id="KW-0547">Nucleotide-binding</keyword>
<proteinExistence type="inferred from homology"/>
<comment type="subcellular location">
    <subcellularLocation>
        <location evidence="1">Cell membrane</location>
        <topology evidence="1">Single-pass membrane protein</topology>
    </subcellularLocation>
</comment>
<dbReference type="Pfam" id="PF05108">
    <property type="entry name" value="T7SS_ESX1_EccB"/>
    <property type="match status" value="1"/>
</dbReference>
<evidence type="ECO:0000256" key="11">
    <source>
        <dbReference type="SAM" id="Phobius"/>
    </source>
</evidence>
<dbReference type="RefSeq" id="WP_378263206.1">
    <property type="nucleotide sequence ID" value="NZ_JBHSIT010000014.1"/>
</dbReference>
<protein>
    <submittedName>
        <fullName evidence="12">Type VII secretion protein EccB</fullName>
    </submittedName>
</protein>
<keyword evidence="3" id="KW-1003">Cell membrane</keyword>
<gene>
    <name evidence="12" type="primary">eccB</name>
    <name evidence="12" type="ORF">ACFPCY_36535</name>
</gene>
<accession>A0ABV9UB69</accession>
<name>A0ABV9UB69_9ACTN</name>
<evidence type="ECO:0000256" key="4">
    <source>
        <dbReference type="ARBA" id="ARBA00022692"/>
    </source>
</evidence>
<evidence type="ECO:0000256" key="9">
    <source>
        <dbReference type="ARBA" id="ARBA00023136"/>
    </source>
</evidence>
<evidence type="ECO:0000256" key="1">
    <source>
        <dbReference type="ARBA" id="ARBA00004162"/>
    </source>
</evidence>
<dbReference type="PANTHER" id="PTHR40765:SF2">
    <property type="entry name" value="ESX-2 SECRETION SYSTEM ATPASE ECCB2"/>
    <property type="match status" value="1"/>
</dbReference>
<dbReference type="Gene3D" id="3.30.2390.20">
    <property type="entry name" value="Type VII secretion system EccB, repeat 1 domain"/>
    <property type="match status" value="1"/>
</dbReference>
<dbReference type="InterPro" id="IPR044857">
    <property type="entry name" value="T7SS_EccB_R1"/>
</dbReference>
<sequence length="484" mass="49644">MQNRRDLYQAHRLMTQRVGLALLQGEPDIAESPMRRHAVGAFAGVMVALLVAAVFGIWGILAPGGARGLDQPGKLIIEKETGTKYIYDANTRKMFPVANYASAMLALNEDKVDRRTVSRKSLAHFERGPMIGIVGAPDSLPDTKQLIRGPWSVCVREAAGTNGVRREFTALAAGRDVGGRRLGENEAVVVKSGGQAWVIWKDHRMQLGGPAGGVAGVTAITGGPDAIEVPPAWLNAMPAAGNFTAPDVPGRGTPHQGPGGRPARVGQIFKADTGGQPNWYVLLADGLAQISETQAQLLLRSPDTVAAYPGGQGVKEIPVDAASAQQAVGGHKPLIDPNLPPTLPKFATWDPSTPLCSVFPTGSSVAQLTLGGSLPPPSAATLGAGSSGSANAVDQVVLPPGGAALMSLVPGGGESGGQTSGSGSLSLVNDQGVRFALPSADVAKKLGYDPAKAAPVPSPVIQLIPSGPALDPAKARNPVPTTGG</sequence>
<evidence type="ECO:0000256" key="6">
    <source>
        <dbReference type="ARBA" id="ARBA00022801"/>
    </source>
</evidence>
<dbReference type="PANTHER" id="PTHR40765">
    <property type="entry name" value="ESX-2 SECRETION SYSTEM ATPASE ECCB2"/>
    <property type="match status" value="1"/>
</dbReference>
<feature type="region of interest" description="Disordered" evidence="10">
    <location>
        <begin position="457"/>
        <end position="484"/>
    </location>
</feature>
<evidence type="ECO:0000256" key="10">
    <source>
        <dbReference type="SAM" id="MobiDB-lite"/>
    </source>
</evidence>
<reference evidence="13" key="1">
    <citation type="journal article" date="2019" name="Int. J. Syst. Evol. Microbiol.">
        <title>The Global Catalogue of Microorganisms (GCM) 10K type strain sequencing project: providing services to taxonomists for standard genome sequencing and annotation.</title>
        <authorList>
            <consortium name="The Broad Institute Genomics Platform"/>
            <consortium name="The Broad Institute Genome Sequencing Center for Infectious Disease"/>
            <person name="Wu L."/>
            <person name="Ma J."/>
        </authorList>
    </citation>
    <scope>NUCLEOTIDE SEQUENCE [LARGE SCALE GENOMIC DNA]</scope>
    <source>
        <strain evidence="13">KLKA75</strain>
    </source>
</reference>
<evidence type="ECO:0000256" key="3">
    <source>
        <dbReference type="ARBA" id="ARBA00022475"/>
    </source>
</evidence>
<evidence type="ECO:0000256" key="2">
    <source>
        <dbReference type="ARBA" id="ARBA00008149"/>
    </source>
</evidence>
<keyword evidence="9 11" id="KW-0472">Membrane</keyword>
<feature type="transmembrane region" description="Helical" evidence="11">
    <location>
        <begin position="39"/>
        <end position="61"/>
    </location>
</feature>
<dbReference type="Proteomes" id="UP001595872">
    <property type="component" value="Unassembled WGS sequence"/>
</dbReference>
<keyword evidence="13" id="KW-1185">Reference proteome</keyword>
<keyword evidence="8 11" id="KW-1133">Transmembrane helix</keyword>
<evidence type="ECO:0000313" key="13">
    <source>
        <dbReference type="Proteomes" id="UP001595872"/>
    </source>
</evidence>
<evidence type="ECO:0000256" key="5">
    <source>
        <dbReference type="ARBA" id="ARBA00022741"/>
    </source>
</evidence>
<dbReference type="InterPro" id="IPR007795">
    <property type="entry name" value="T7SS_EccB"/>
</dbReference>
<evidence type="ECO:0000256" key="7">
    <source>
        <dbReference type="ARBA" id="ARBA00022840"/>
    </source>
</evidence>
<comment type="similarity">
    <text evidence="2">Belongs to the EccB family.</text>
</comment>
<dbReference type="EMBL" id="JBHSIT010000014">
    <property type="protein sequence ID" value="MFC4912855.1"/>
    <property type="molecule type" value="Genomic_DNA"/>
</dbReference>
<keyword evidence="4 11" id="KW-0812">Transmembrane</keyword>
<dbReference type="Gene3D" id="2.40.50.910">
    <property type="entry name" value="Type VII secretion system EccB, repeat 3 domain"/>
    <property type="match status" value="1"/>
</dbReference>
<organism evidence="12 13">
    <name type="scientific">Actinomadura gamaensis</name>
    <dbReference type="NCBI Taxonomy" id="1763541"/>
    <lineage>
        <taxon>Bacteria</taxon>
        <taxon>Bacillati</taxon>
        <taxon>Actinomycetota</taxon>
        <taxon>Actinomycetes</taxon>
        <taxon>Streptosporangiales</taxon>
        <taxon>Thermomonosporaceae</taxon>
        <taxon>Actinomadura</taxon>
    </lineage>
</organism>
<evidence type="ECO:0000256" key="8">
    <source>
        <dbReference type="ARBA" id="ARBA00022989"/>
    </source>
</evidence>
<keyword evidence="6" id="KW-0378">Hydrolase</keyword>
<evidence type="ECO:0000313" key="12">
    <source>
        <dbReference type="EMBL" id="MFC4912855.1"/>
    </source>
</evidence>
<keyword evidence="7" id="KW-0067">ATP-binding</keyword>
<comment type="caution">
    <text evidence="12">The sequence shown here is derived from an EMBL/GenBank/DDBJ whole genome shotgun (WGS) entry which is preliminary data.</text>
</comment>